<feature type="domain" description="Metallo-beta-lactamase" evidence="1">
    <location>
        <begin position="47"/>
        <end position="221"/>
    </location>
</feature>
<name>A0A9X1P3A9_9HYPH</name>
<dbReference type="CDD" id="cd16278">
    <property type="entry name" value="metallo-hydrolase-like_MBL-fold"/>
    <property type="match status" value="1"/>
</dbReference>
<dbReference type="InterPro" id="IPR050662">
    <property type="entry name" value="Sec-metab_biosynth-thioest"/>
</dbReference>
<keyword evidence="3" id="KW-1185">Reference proteome</keyword>
<dbReference type="Gene3D" id="1.10.10.10">
    <property type="entry name" value="Winged helix-like DNA-binding domain superfamily/Winged helix DNA-binding domain"/>
    <property type="match status" value="1"/>
</dbReference>
<evidence type="ECO:0000313" key="2">
    <source>
        <dbReference type="EMBL" id="MCE7029084.1"/>
    </source>
</evidence>
<dbReference type="Pfam" id="PF00753">
    <property type="entry name" value="Lactamase_B"/>
    <property type="match status" value="1"/>
</dbReference>
<gene>
    <name evidence="2" type="ORF">LZD57_13885</name>
</gene>
<dbReference type="Gene3D" id="3.60.15.10">
    <property type="entry name" value="Ribonuclease Z/Hydroxyacylglutathione hydrolase-like"/>
    <property type="match status" value="1"/>
</dbReference>
<sequence length="314" mass="32690">MTDASSDGSPEPEFTTAFDPRYGRAVEVSPGILRVTANNPSPFTFAGTNSYVVGDDGRCFVVDPGPPDDAHLAALIAAVGGRPVDAVVLTHAHADHSALANEFSSRVSAPLYGARPAAVAEDGAVTRVDAPVEGGIAYRRHLEDGETLRLGGFDVEVVATPGHASDHVALALTGSDVLLSGDHVMAWSTSVVAPPDGAMGDYMASLQKLLGRPESRYLPGHGGPVERPGRFVRGLIHHRRMREAAIVGRLEAGDETIPAIVAAIYPGLDARLSGAASLSVLAHLMELERQGTVREDTAGPGAAGERVYRLAAGE</sequence>
<evidence type="ECO:0000313" key="3">
    <source>
        <dbReference type="Proteomes" id="UP001139035"/>
    </source>
</evidence>
<dbReference type="SUPFAM" id="SSF56281">
    <property type="entry name" value="Metallo-hydrolase/oxidoreductase"/>
    <property type="match status" value="1"/>
</dbReference>
<proteinExistence type="predicted"/>
<dbReference type="InterPro" id="IPR036866">
    <property type="entry name" value="RibonucZ/Hydroxyglut_hydro"/>
</dbReference>
<dbReference type="Proteomes" id="UP001139035">
    <property type="component" value="Unassembled WGS sequence"/>
</dbReference>
<organism evidence="2 3">
    <name type="scientific">Jiella avicenniae</name>
    <dbReference type="NCBI Taxonomy" id="2907202"/>
    <lineage>
        <taxon>Bacteria</taxon>
        <taxon>Pseudomonadati</taxon>
        <taxon>Pseudomonadota</taxon>
        <taxon>Alphaproteobacteria</taxon>
        <taxon>Hyphomicrobiales</taxon>
        <taxon>Aurantimonadaceae</taxon>
        <taxon>Jiella</taxon>
    </lineage>
</organism>
<dbReference type="InterPro" id="IPR041516">
    <property type="entry name" value="LACTB2_WH"/>
</dbReference>
<evidence type="ECO:0000259" key="1">
    <source>
        <dbReference type="SMART" id="SM00849"/>
    </source>
</evidence>
<dbReference type="PANTHER" id="PTHR23131">
    <property type="entry name" value="ENDORIBONUCLEASE LACTB2"/>
    <property type="match status" value="1"/>
</dbReference>
<comment type="caution">
    <text evidence="2">The sequence shown here is derived from an EMBL/GenBank/DDBJ whole genome shotgun (WGS) entry which is preliminary data.</text>
</comment>
<dbReference type="RefSeq" id="WP_233720083.1">
    <property type="nucleotide sequence ID" value="NZ_JAJUWU010000014.1"/>
</dbReference>
<dbReference type="SMART" id="SM00849">
    <property type="entry name" value="Lactamase_B"/>
    <property type="match status" value="1"/>
</dbReference>
<accession>A0A9X1P3A9</accession>
<dbReference type="PANTHER" id="PTHR23131:SF0">
    <property type="entry name" value="ENDORIBONUCLEASE LACTB2"/>
    <property type="match status" value="1"/>
</dbReference>
<reference evidence="2" key="1">
    <citation type="submission" date="2022-01" db="EMBL/GenBank/DDBJ databases">
        <title>Jiella avicenniae sp. nov., a novel endophytic bacterium isolated from bark of Avicennia marina.</title>
        <authorList>
            <person name="Tuo L."/>
        </authorList>
    </citation>
    <scope>NUCLEOTIDE SEQUENCE</scope>
    <source>
        <strain evidence="2">CBK1P-4</strain>
    </source>
</reference>
<protein>
    <submittedName>
        <fullName evidence="2">MBL fold metallo-hydrolase</fullName>
    </submittedName>
</protein>
<dbReference type="AlphaFoldDB" id="A0A9X1P3A9"/>
<dbReference type="InterPro" id="IPR001279">
    <property type="entry name" value="Metallo-B-lactamas"/>
</dbReference>
<dbReference type="EMBL" id="JAJUWU010000014">
    <property type="protein sequence ID" value="MCE7029084.1"/>
    <property type="molecule type" value="Genomic_DNA"/>
</dbReference>
<dbReference type="Pfam" id="PF17778">
    <property type="entry name" value="WHD_BLACT"/>
    <property type="match status" value="1"/>
</dbReference>
<dbReference type="InterPro" id="IPR036388">
    <property type="entry name" value="WH-like_DNA-bd_sf"/>
</dbReference>